<dbReference type="NCBIfam" id="NF000955">
    <property type="entry name" value="PRK00099.1-1"/>
    <property type="match status" value="1"/>
</dbReference>
<evidence type="ECO:0000256" key="4">
    <source>
        <dbReference type="ARBA" id="ARBA00035202"/>
    </source>
</evidence>
<dbReference type="Proteomes" id="UP000177810">
    <property type="component" value="Unassembled WGS sequence"/>
</dbReference>
<evidence type="ECO:0000313" key="7">
    <source>
        <dbReference type="EMBL" id="OGZ32819.1"/>
    </source>
</evidence>
<keyword evidence="3 5" id="KW-0687">Ribonucleoprotein</keyword>
<protein>
    <recommendedName>
        <fullName evidence="4 5">Large ribosomal subunit protein uL10</fullName>
    </recommendedName>
</protein>
<organism evidence="7 8">
    <name type="scientific">Candidatus Portnoybacteria bacterium RBG_13_40_8</name>
    <dbReference type="NCBI Taxonomy" id="1801990"/>
    <lineage>
        <taxon>Bacteria</taxon>
        <taxon>Candidatus Portnoyibacteriota</taxon>
    </lineage>
</organism>
<dbReference type="InterPro" id="IPR047865">
    <property type="entry name" value="Ribosomal_uL10_bac_type"/>
</dbReference>
<keyword evidence="5" id="KW-0699">rRNA-binding</keyword>
<dbReference type="CDD" id="cd05797">
    <property type="entry name" value="Ribosomal_L10"/>
    <property type="match status" value="1"/>
</dbReference>
<keyword evidence="5" id="KW-0694">RNA-binding</keyword>
<dbReference type="GO" id="GO:1990904">
    <property type="term" value="C:ribonucleoprotein complex"/>
    <property type="evidence" value="ECO:0007669"/>
    <property type="project" value="UniProtKB-KW"/>
</dbReference>
<dbReference type="SUPFAM" id="SSF160369">
    <property type="entry name" value="Ribosomal protein L10-like"/>
    <property type="match status" value="1"/>
</dbReference>
<evidence type="ECO:0000256" key="5">
    <source>
        <dbReference type="HAMAP-Rule" id="MF_00362"/>
    </source>
</evidence>
<dbReference type="AlphaFoldDB" id="A0A1G2F468"/>
<comment type="caution">
    <text evidence="7">The sequence shown here is derived from an EMBL/GenBank/DDBJ whole genome shotgun (WGS) entry which is preliminary data.</text>
</comment>
<gene>
    <name evidence="5" type="primary">rplJ</name>
    <name evidence="7" type="ORF">A2V69_03260</name>
</gene>
<dbReference type="Gene3D" id="3.30.70.1730">
    <property type="match status" value="1"/>
</dbReference>
<dbReference type="GO" id="GO:0006412">
    <property type="term" value="P:translation"/>
    <property type="evidence" value="ECO:0007669"/>
    <property type="project" value="UniProtKB-UniRule"/>
</dbReference>
<keyword evidence="2 5" id="KW-0689">Ribosomal protein</keyword>
<dbReference type="GO" id="GO:0070180">
    <property type="term" value="F:large ribosomal subunit rRNA binding"/>
    <property type="evidence" value="ECO:0007669"/>
    <property type="project" value="UniProtKB-UniRule"/>
</dbReference>
<dbReference type="InterPro" id="IPR043141">
    <property type="entry name" value="Ribosomal_uL10-like_sf"/>
</dbReference>
<dbReference type="InterPro" id="IPR022973">
    <property type="entry name" value="Ribosomal_uL10_bac"/>
</dbReference>
<dbReference type="Gene3D" id="6.10.250.290">
    <property type="match status" value="1"/>
</dbReference>
<dbReference type="Pfam" id="PF00466">
    <property type="entry name" value="Ribosomal_L10"/>
    <property type="match status" value="1"/>
</dbReference>
<dbReference type="STRING" id="1801990.A2V69_03260"/>
<dbReference type="PANTHER" id="PTHR11560">
    <property type="entry name" value="39S RIBOSOMAL PROTEIN L10, MITOCHONDRIAL"/>
    <property type="match status" value="1"/>
</dbReference>
<keyword evidence="6" id="KW-0175">Coiled coil</keyword>
<evidence type="ECO:0000256" key="6">
    <source>
        <dbReference type="SAM" id="Coils"/>
    </source>
</evidence>
<dbReference type="EMBL" id="MHMT01000013">
    <property type="protein sequence ID" value="OGZ32819.1"/>
    <property type="molecule type" value="Genomic_DNA"/>
</dbReference>
<sequence length="172" mass="19366">MLTKTQKKEIINDLADKIKCQQGLIFTDIKGIKVVDIQKLRREIKKAEGEYKVAKKTLINLALKQENRKIDMAKFEGSLALVFGYRDSVSIAKILVNFGKKNENLKILGGLINDIFLTTEQIKDLANIPSREELLAKLIWSIQYPISGFANVLQGNIRNLIGVLSALQNSPR</sequence>
<feature type="coiled-coil region" evidence="6">
    <location>
        <begin position="37"/>
        <end position="64"/>
    </location>
</feature>
<comment type="subunit">
    <text evidence="5">Part of the ribosomal stalk of the 50S ribosomal subunit. The N-terminus interacts with L11 and the large rRNA to form the base of the stalk. The C-terminus forms an elongated spine to which L12 dimers bind in a sequential fashion forming a multimeric L10(L12)X complex.</text>
</comment>
<evidence type="ECO:0000256" key="1">
    <source>
        <dbReference type="ARBA" id="ARBA00008889"/>
    </source>
</evidence>
<reference evidence="7 8" key="1">
    <citation type="journal article" date="2016" name="Nat. Commun.">
        <title>Thousands of microbial genomes shed light on interconnected biogeochemical processes in an aquifer system.</title>
        <authorList>
            <person name="Anantharaman K."/>
            <person name="Brown C.T."/>
            <person name="Hug L.A."/>
            <person name="Sharon I."/>
            <person name="Castelle C.J."/>
            <person name="Probst A.J."/>
            <person name="Thomas B.C."/>
            <person name="Singh A."/>
            <person name="Wilkins M.J."/>
            <person name="Karaoz U."/>
            <person name="Brodie E.L."/>
            <person name="Williams K.H."/>
            <person name="Hubbard S.S."/>
            <person name="Banfield J.F."/>
        </authorList>
    </citation>
    <scope>NUCLEOTIDE SEQUENCE [LARGE SCALE GENOMIC DNA]</scope>
</reference>
<name>A0A1G2F468_9BACT</name>
<dbReference type="HAMAP" id="MF_00362">
    <property type="entry name" value="Ribosomal_uL10"/>
    <property type="match status" value="1"/>
</dbReference>
<proteinExistence type="inferred from homology"/>
<dbReference type="InterPro" id="IPR001790">
    <property type="entry name" value="Ribosomal_uL10"/>
</dbReference>
<accession>A0A1G2F468</accession>
<evidence type="ECO:0000313" key="8">
    <source>
        <dbReference type="Proteomes" id="UP000177810"/>
    </source>
</evidence>
<dbReference type="GO" id="GO:0005840">
    <property type="term" value="C:ribosome"/>
    <property type="evidence" value="ECO:0007669"/>
    <property type="project" value="UniProtKB-KW"/>
</dbReference>
<evidence type="ECO:0000256" key="3">
    <source>
        <dbReference type="ARBA" id="ARBA00023274"/>
    </source>
</evidence>
<comment type="function">
    <text evidence="5">Forms part of the ribosomal stalk, playing a central role in the interaction of the ribosome with GTP-bound translation factors.</text>
</comment>
<evidence type="ECO:0000256" key="2">
    <source>
        <dbReference type="ARBA" id="ARBA00022980"/>
    </source>
</evidence>
<comment type="similarity">
    <text evidence="1 5">Belongs to the universal ribosomal protein uL10 family.</text>
</comment>